<accession>A0A6J5VT56</accession>
<dbReference type="AlphaFoldDB" id="A0A6J5VT56"/>
<protein>
    <recommendedName>
        <fullName evidence="1">NB-ARC domain-containing protein</fullName>
    </recommendedName>
</protein>
<evidence type="ECO:0000313" key="2">
    <source>
        <dbReference type="EMBL" id="CAB4289078.1"/>
    </source>
</evidence>
<proteinExistence type="predicted"/>
<dbReference type="InterPro" id="IPR002182">
    <property type="entry name" value="NB-ARC"/>
</dbReference>
<dbReference type="InterPro" id="IPR027417">
    <property type="entry name" value="P-loop_NTPase"/>
</dbReference>
<feature type="domain" description="NB-ARC" evidence="1">
    <location>
        <begin position="48"/>
        <end position="91"/>
    </location>
</feature>
<organism evidence="2 3">
    <name type="scientific">Prunus armeniaca</name>
    <name type="common">Apricot</name>
    <name type="synonym">Armeniaca vulgaris</name>
    <dbReference type="NCBI Taxonomy" id="36596"/>
    <lineage>
        <taxon>Eukaryota</taxon>
        <taxon>Viridiplantae</taxon>
        <taxon>Streptophyta</taxon>
        <taxon>Embryophyta</taxon>
        <taxon>Tracheophyta</taxon>
        <taxon>Spermatophyta</taxon>
        <taxon>Magnoliopsida</taxon>
        <taxon>eudicotyledons</taxon>
        <taxon>Gunneridae</taxon>
        <taxon>Pentapetalae</taxon>
        <taxon>rosids</taxon>
        <taxon>fabids</taxon>
        <taxon>Rosales</taxon>
        <taxon>Rosaceae</taxon>
        <taxon>Amygdaloideae</taxon>
        <taxon>Amygdaleae</taxon>
        <taxon>Prunus</taxon>
    </lineage>
</organism>
<dbReference type="Proteomes" id="UP000507222">
    <property type="component" value="Unassembled WGS sequence"/>
</dbReference>
<reference evidence="2 3" key="1">
    <citation type="submission" date="2020-05" db="EMBL/GenBank/DDBJ databases">
        <authorList>
            <person name="Campoy J."/>
            <person name="Schneeberger K."/>
            <person name="Spophaly S."/>
        </authorList>
    </citation>
    <scope>NUCLEOTIDE SEQUENCE [LARGE SCALE GENOMIC DNA]</scope>
    <source>
        <strain evidence="2">PruArmRojPasFocal</strain>
    </source>
</reference>
<name>A0A6J5VT56_PRUAR</name>
<dbReference type="SUPFAM" id="SSF52540">
    <property type="entry name" value="P-loop containing nucleoside triphosphate hydrolases"/>
    <property type="match status" value="1"/>
</dbReference>
<dbReference type="EMBL" id="CAEKDK010000008">
    <property type="protein sequence ID" value="CAB4289078.1"/>
    <property type="molecule type" value="Genomic_DNA"/>
</dbReference>
<dbReference type="Pfam" id="PF00931">
    <property type="entry name" value="NB-ARC"/>
    <property type="match status" value="1"/>
</dbReference>
<sequence length="96" mass="10853">MAMKKATTTPRMKALQARFDEILKGGTALHLLATVSQTTERIPRDVDKEKIQDMLLWDGDHEHQQQEVRVIALVGMGGIGKTALATSHVQRRREYK</sequence>
<dbReference type="Gene3D" id="3.40.50.300">
    <property type="entry name" value="P-loop containing nucleotide triphosphate hydrolases"/>
    <property type="match status" value="1"/>
</dbReference>
<dbReference type="GO" id="GO:0043531">
    <property type="term" value="F:ADP binding"/>
    <property type="evidence" value="ECO:0007669"/>
    <property type="project" value="InterPro"/>
</dbReference>
<gene>
    <name evidence="2" type="ORF">CURHAP_LOCUS47453</name>
</gene>
<evidence type="ECO:0000313" key="3">
    <source>
        <dbReference type="Proteomes" id="UP000507222"/>
    </source>
</evidence>
<evidence type="ECO:0000259" key="1">
    <source>
        <dbReference type="Pfam" id="PF00931"/>
    </source>
</evidence>